<protein>
    <submittedName>
        <fullName evidence="1">Uncharacterized protein</fullName>
    </submittedName>
</protein>
<proteinExistence type="predicted"/>
<dbReference type="AlphaFoldDB" id="A0A0G1QVX0"/>
<dbReference type="STRING" id="1619050.UX20_C0041G0008"/>
<dbReference type="EMBL" id="LCLH01000041">
    <property type="protein sequence ID" value="KKU12800.1"/>
    <property type="molecule type" value="Genomic_DNA"/>
</dbReference>
<evidence type="ECO:0000313" key="1">
    <source>
        <dbReference type="EMBL" id="KKU12800.1"/>
    </source>
</evidence>
<organism evidence="1 2">
    <name type="scientific">Candidatus Magasanikbacteria bacterium GW2011_GWC2_45_8</name>
    <dbReference type="NCBI Taxonomy" id="1619050"/>
    <lineage>
        <taxon>Bacteria</taxon>
        <taxon>Candidatus Magasanikiibacteriota</taxon>
    </lineage>
</organism>
<sequence length="140" mass="16411">MQPFFTSWDSGAEEKLVEFFEKRNNHVEWWFKNGDRDATFFAVPYEDGDQKPFYVDFIVRMKDGRIGLFDPHGTHLGDFTAKSDGLQAYIAEQNKKGKKLFGGMVSNTDPRNYTGRWVYFDKPGKEFKKDSFGNWKELEL</sequence>
<reference evidence="1 2" key="1">
    <citation type="journal article" date="2015" name="Nature">
        <title>rRNA introns, odd ribosomes, and small enigmatic genomes across a large radiation of phyla.</title>
        <authorList>
            <person name="Brown C.T."/>
            <person name="Hug L.A."/>
            <person name="Thomas B.C."/>
            <person name="Sharon I."/>
            <person name="Castelle C.J."/>
            <person name="Singh A."/>
            <person name="Wilkins M.J."/>
            <person name="Williams K.H."/>
            <person name="Banfield J.F."/>
        </authorList>
    </citation>
    <scope>NUCLEOTIDE SEQUENCE [LARGE SCALE GENOMIC DNA]</scope>
</reference>
<name>A0A0G1QVX0_9BACT</name>
<accession>A0A0G1QVX0</accession>
<evidence type="ECO:0000313" key="2">
    <source>
        <dbReference type="Proteomes" id="UP000034911"/>
    </source>
</evidence>
<dbReference type="Proteomes" id="UP000034911">
    <property type="component" value="Unassembled WGS sequence"/>
</dbReference>
<gene>
    <name evidence="1" type="ORF">UX20_C0041G0008</name>
</gene>
<comment type="caution">
    <text evidence="1">The sequence shown here is derived from an EMBL/GenBank/DDBJ whole genome shotgun (WGS) entry which is preliminary data.</text>
</comment>